<evidence type="ECO:0000313" key="1">
    <source>
        <dbReference type="EMBL" id="KAF9439704.1"/>
    </source>
</evidence>
<protein>
    <submittedName>
        <fullName evidence="1">Uncharacterized protein</fullName>
    </submittedName>
</protein>
<keyword evidence="2" id="KW-1185">Reference proteome</keyword>
<name>A0A9P6BVF8_9AGAR</name>
<dbReference type="EMBL" id="MU153619">
    <property type="protein sequence ID" value="KAF9439704.1"/>
    <property type="molecule type" value="Genomic_DNA"/>
</dbReference>
<accession>A0A9P6BVF8</accession>
<comment type="caution">
    <text evidence="1">The sequence shown here is derived from an EMBL/GenBank/DDBJ whole genome shotgun (WGS) entry which is preliminary data.</text>
</comment>
<proteinExistence type="predicted"/>
<dbReference type="AlphaFoldDB" id="A0A9P6BVF8"/>
<sequence length="140" mass="15873">MFFWEGAETDDAIVVWSDGDDMFVEHKCATGSEFLGTAIAEECCEPKEPLLGFWRDLNFVAKWKADACWRSERKAKDMTRSEVDKVDHQKNYIPLTNMSRSTMGSSSLPQVTHHDNKYYIEPLIFLVASASKANIMAVDA</sequence>
<evidence type="ECO:0000313" key="2">
    <source>
        <dbReference type="Proteomes" id="UP000807342"/>
    </source>
</evidence>
<reference evidence="1" key="1">
    <citation type="submission" date="2020-11" db="EMBL/GenBank/DDBJ databases">
        <authorList>
            <consortium name="DOE Joint Genome Institute"/>
            <person name="Ahrendt S."/>
            <person name="Riley R."/>
            <person name="Andreopoulos W."/>
            <person name="Labutti K."/>
            <person name="Pangilinan J."/>
            <person name="Ruiz-Duenas F.J."/>
            <person name="Barrasa J.M."/>
            <person name="Sanchez-Garcia M."/>
            <person name="Camarero S."/>
            <person name="Miyauchi S."/>
            <person name="Serrano A."/>
            <person name="Linde D."/>
            <person name="Babiker R."/>
            <person name="Drula E."/>
            <person name="Ayuso-Fernandez I."/>
            <person name="Pacheco R."/>
            <person name="Padilla G."/>
            <person name="Ferreira P."/>
            <person name="Barriuso J."/>
            <person name="Kellner H."/>
            <person name="Castanera R."/>
            <person name="Alfaro M."/>
            <person name="Ramirez L."/>
            <person name="Pisabarro A.G."/>
            <person name="Kuo A."/>
            <person name="Tritt A."/>
            <person name="Lipzen A."/>
            <person name="He G."/>
            <person name="Yan M."/>
            <person name="Ng V."/>
            <person name="Cullen D."/>
            <person name="Martin F."/>
            <person name="Rosso M.-N."/>
            <person name="Henrissat B."/>
            <person name="Hibbett D."/>
            <person name="Martinez A.T."/>
            <person name="Grigoriev I.V."/>
        </authorList>
    </citation>
    <scope>NUCLEOTIDE SEQUENCE</scope>
    <source>
        <strain evidence="1">MF-IS2</strain>
    </source>
</reference>
<organism evidence="1 2">
    <name type="scientific">Macrolepiota fuliginosa MF-IS2</name>
    <dbReference type="NCBI Taxonomy" id="1400762"/>
    <lineage>
        <taxon>Eukaryota</taxon>
        <taxon>Fungi</taxon>
        <taxon>Dikarya</taxon>
        <taxon>Basidiomycota</taxon>
        <taxon>Agaricomycotina</taxon>
        <taxon>Agaricomycetes</taxon>
        <taxon>Agaricomycetidae</taxon>
        <taxon>Agaricales</taxon>
        <taxon>Agaricineae</taxon>
        <taxon>Agaricaceae</taxon>
        <taxon>Macrolepiota</taxon>
    </lineage>
</organism>
<gene>
    <name evidence="1" type="ORF">P691DRAFT_785336</name>
</gene>
<dbReference type="Proteomes" id="UP000807342">
    <property type="component" value="Unassembled WGS sequence"/>
</dbReference>